<proteinExistence type="predicted"/>
<evidence type="ECO:0000256" key="1">
    <source>
        <dbReference type="ARBA" id="ARBA00022448"/>
    </source>
</evidence>
<dbReference type="InterPro" id="IPR008703">
    <property type="entry name" value="NqrA"/>
</dbReference>
<gene>
    <name evidence="11" type="ORF">MNBD_BACTEROID05-175</name>
</gene>
<evidence type="ECO:0000259" key="8">
    <source>
        <dbReference type="Pfam" id="PF05896"/>
    </source>
</evidence>
<dbReference type="GO" id="GO:0006814">
    <property type="term" value="P:sodium ion transport"/>
    <property type="evidence" value="ECO:0007669"/>
    <property type="project" value="UniProtKB-KW"/>
</dbReference>
<keyword evidence="6" id="KW-0830">Ubiquinone</keyword>
<feature type="domain" description="NqrA N-terminal barrel-sandwich hybrid" evidence="8">
    <location>
        <begin position="5"/>
        <end position="97"/>
    </location>
</feature>
<evidence type="ECO:0000256" key="6">
    <source>
        <dbReference type="ARBA" id="ARBA00023075"/>
    </source>
</evidence>
<sequence length="341" mass="37154">MANFHITKGKNLKIKGSPNKEIVTISLPKQVAVQPSDFRGVKPRLLVKVEDSVKAGDPLFGDKIFEKIKVVSPVSGKVIAINRGAKRAILEIVVAVDEQQSFTDFKKYSSSEIVGLSKEAVVNDLLEGGMWNVLRQRPFSNFADPSQSPKSIFVHAVNTEPLALDVDFVLEGQENDFQFGLDILGKLTEGDVHLCVSKDSKSVALTQSQNVQIHQFSGVHPSGNVSTHIHRVDPINKGDVVWYVEAQDVVRIARLFLTGNYSAEKIIAATGEGVKNRVYVKTVVGAPLSAIVQGSDLENMRCLTGSVLAGREISKNGFVGHFDSQVTIIPEGGNREILGWL</sequence>
<keyword evidence="2" id="KW-1278">Translocase</keyword>
<dbReference type="Pfam" id="PF11973">
    <property type="entry name" value="NQRA_SLBB"/>
    <property type="match status" value="1"/>
</dbReference>
<evidence type="ECO:0000256" key="3">
    <source>
        <dbReference type="ARBA" id="ARBA00023027"/>
    </source>
</evidence>
<dbReference type="InterPro" id="IPR022615">
    <property type="entry name" value="NqrA_C_domain"/>
</dbReference>
<evidence type="ECO:0000256" key="5">
    <source>
        <dbReference type="ARBA" id="ARBA00023065"/>
    </source>
</evidence>
<accession>A0A3B0U0Q9</accession>
<feature type="domain" description="NqrA second alpha/beta" evidence="10">
    <location>
        <begin position="116"/>
        <end position="260"/>
    </location>
</feature>
<dbReference type="AlphaFoldDB" id="A0A3B0U0Q9"/>
<evidence type="ECO:0000259" key="10">
    <source>
        <dbReference type="Pfam" id="PF24836"/>
    </source>
</evidence>
<dbReference type="EMBL" id="UOEN01000216">
    <property type="protein sequence ID" value="VAW14384.1"/>
    <property type="molecule type" value="Genomic_DNA"/>
</dbReference>
<evidence type="ECO:0000259" key="9">
    <source>
        <dbReference type="Pfam" id="PF11973"/>
    </source>
</evidence>
<keyword evidence="4" id="KW-0915">Sodium</keyword>
<keyword evidence="7" id="KW-0739">Sodium transport</keyword>
<evidence type="ECO:0000256" key="2">
    <source>
        <dbReference type="ARBA" id="ARBA00022967"/>
    </source>
</evidence>
<name>A0A3B0U0Q9_9ZZZZ</name>
<dbReference type="NCBIfam" id="TIGR01936">
    <property type="entry name" value="nqrA"/>
    <property type="match status" value="1"/>
</dbReference>
<evidence type="ECO:0000313" key="11">
    <source>
        <dbReference type="EMBL" id="VAW14384.1"/>
    </source>
</evidence>
<dbReference type="InterPro" id="IPR056148">
    <property type="entry name" value="NQRA_2nd"/>
</dbReference>
<dbReference type="GO" id="GO:0016655">
    <property type="term" value="F:oxidoreductase activity, acting on NAD(P)H, quinone or similar compound as acceptor"/>
    <property type="evidence" value="ECO:0007669"/>
    <property type="project" value="InterPro"/>
</dbReference>
<reference evidence="11" key="1">
    <citation type="submission" date="2018-06" db="EMBL/GenBank/DDBJ databases">
        <authorList>
            <person name="Zhirakovskaya E."/>
        </authorList>
    </citation>
    <scope>NUCLEOTIDE SEQUENCE</scope>
</reference>
<dbReference type="Pfam" id="PF24836">
    <property type="entry name" value="NQRA_2nd"/>
    <property type="match status" value="1"/>
</dbReference>
<protein>
    <submittedName>
        <fullName evidence="11">Uncharacterized protein</fullName>
    </submittedName>
</protein>
<dbReference type="PANTHER" id="PTHR37839">
    <property type="entry name" value="NA(+)-TRANSLOCATING NADH-QUINONE REDUCTASE SUBUNIT A"/>
    <property type="match status" value="1"/>
</dbReference>
<organism evidence="11">
    <name type="scientific">hydrothermal vent metagenome</name>
    <dbReference type="NCBI Taxonomy" id="652676"/>
    <lineage>
        <taxon>unclassified sequences</taxon>
        <taxon>metagenomes</taxon>
        <taxon>ecological metagenomes</taxon>
    </lineage>
</organism>
<evidence type="ECO:0000256" key="4">
    <source>
        <dbReference type="ARBA" id="ARBA00023053"/>
    </source>
</evidence>
<dbReference type="PANTHER" id="PTHR37839:SF1">
    <property type="entry name" value="NA(+)-TRANSLOCATING NADH-QUINONE REDUCTASE SUBUNIT A"/>
    <property type="match status" value="1"/>
</dbReference>
<keyword evidence="1" id="KW-0813">Transport</keyword>
<dbReference type="Pfam" id="PF05896">
    <property type="entry name" value="NQRA_N"/>
    <property type="match status" value="1"/>
</dbReference>
<feature type="domain" description="Na(+)-translocating NADH-quinone reductase subunit A C-terminal" evidence="9">
    <location>
        <begin position="266"/>
        <end position="314"/>
    </location>
</feature>
<keyword evidence="3" id="KW-0520">NAD</keyword>
<feature type="non-terminal residue" evidence="11">
    <location>
        <position position="341"/>
    </location>
</feature>
<dbReference type="InterPro" id="IPR056147">
    <property type="entry name" value="NQRA_N"/>
</dbReference>
<evidence type="ECO:0000256" key="7">
    <source>
        <dbReference type="ARBA" id="ARBA00023201"/>
    </source>
</evidence>
<keyword evidence="5" id="KW-0406">Ion transport</keyword>